<reference evidence="11 12" key="1">
    <citation type="submission" date="2024-09" db="EMBL/GenBank/DDBJ databases">
        <authorList>
            <person name="Lee S.D."/>
        </authorList>
    </citation>
    <scope>NUCLEOTIDE SEQUENCE [LARGE SCALE GENOMIC DNA]</scope>
    <source>
        <strain evidence="11 12">N1-5</strain>
    </source>
</reference>
<dbReference type="Gene3D" id="3.40.50.200">
    <property type="entry name" value="Peptidase S8/S53 domain"/>
    <property type="match status" value="1"/>
</dbReference>
<dbReference type="CDD" id="cd11377">
    <property type="entry name" value="Pro-peptidase_S53"/>
    <property type="match status" value="1"/>
</dbReference>
<dbReference type="RefSeq" id="WP_084713640.1">
    <property type="nucleotide sequence ID" value="NZ_JBHEZZ010000001.1"/>
</dbReference>
<feature type="signal peptide" evidence="9">
    <location>
        <begin position="1"/>
        <end position="41"/>
    </location>
</feature>
<dbReference type="CDD" id="cd04056">
    <property type="entry name" value="Peptidases_S53"/>
    <property type="match status" value="1"/>
</dbReference>
<feature type="domain" description="Peptidase S53" evidence="10">
    <location>
        <begin position="268"/>
        <end position="692"/>
    </location>
</feature>
<comment type="caution">
    <text evidence="11">The sequence shown here is derived from an EMBL/GenBank/DDBJ whole genome shotgun (WGS) entry which is preliminary data.</text>
</comment>
<accession>A0ABV6UF30</accession>
<evidence type="ECO:0000256" key="4">
    <source>
        <dbReference type="ARBA" id="ARBA00022801"/>
    </source>
</evidence>
<feature type="compositionally biased region" description="Low complexity" evidence="8">
    <location>
        <begin position="201"/>
        <end position="222"/>
    </location>
</feature>
<dbReference type="EMBL" id="JBHEZZ010000001">
    <property type="protein sequence ID" value="MFC1400054.1"/>
    <property type="molecule type" value="Genomic_DNA"/>
</dbReference>
<evidence type="ECO:0000256" key="9">
    <source>
        <dbReference type="SAM" id="SignalP"/>
    </source>
</evidence>
<evidence type="ECO:0000313" key="11">
    <source>
        <dbReference type="EMBL" id="MFC1400054.1"/>
    </source>
</evidence>
<evidence type="ECO:0000256" key="3">
    <source>
        <dbReference type="ARBA" id="ARBA00022723"/>
    </source>
</evidence>
<keyword evidence="4" id="KW-0378">Hydrolase</keyword>
<dbReference type="SUPFAM" id="SSF54897">
    <property type="entry name" value="Protease propeptides/inhibitors"/>
    <property type="match status" value="1"/>
</dbReference>
<evidence type="ECO:0000256" key="8">
    <source>
        <dbReference type="SAM" id="MobiDB-lite"/>
    </source>
</evidence>
<keyword evidence="2 11" id="KW-0645">Protease</keyword>
<keyword evidence="3" id="KW-0479">Metal-binding</keyword>
<gene>
    <name evidence="11" type="ORF">ACEZDJ_01980</name>
</gene>
<organism evidence="11 12">
    <name type="scientific">Streptacidiphilus cavernicola</name>
    <dbReference type="NCBI Taxonomy" id="3342716"/>
    <lineage>
        <taxon>Bacteria</taxon>
        <taxon>Bacillati</taxon>
        <taxon>Actinomycetota</taxon>
        <taxon>Actinomycetes</taxon>
        <taxon>Kitasatosporales</taxon>
        <taxon>Streptomycetaceae</taxon>
        <taxon>Streptacidiphilus</taxon>
    </lineage>
</organism>
<dbReference type="InterPro" id="IPR023828">
    <property type="entry name" value="Peptidase_S8_Ser-AS"/>
</dbReference>
<evidence type="ECO:0000256" key="5">
    <source>
        <dbReference type="ARBA" id="ARBA00022825"/>
    </source>
</evidence>
<dbReference type="InterPro" id="IPR036852">
    <property type="entry name" value="Peptidase_S8/S53_dom_sf"/>
</dbReference>
<sequence length="708" mass="73113">MRPTREPSPSPRSRRSSRSRAAVLLSLPLMVAGVAAPSAVAQGHPERVVLPATLPAWAAPSADRGELAEAAPVTVRVYFAGRDRSGLQALARAVSDPRSRSYGHYLTPSQVQQRFAPTPAQERSVHDWLTSAGFRIVATTPHFLSVQGDAKAVRQAFGIQLHSYRKDGRTYRAPAAAATVPAAVASAVLAVTGLDDAPHMASPASAGTASAPTGAVTTTGTGHSRRDLLPPPEAAFANSGPFSAYFGATPATGTPAAYGKVQPYALRGYTGTQLRHAYGVDGTRLTGAGVTVAIVDAYDSPTIGADSAAYAAAHGDPAYRPGQLSHVDAKNWTDTEDPSATSPNGCGASGWYGEQSLDVEAVHGVAPGADILYAGAASCQDPDLSDALDRIVDGRLADIVSNSWGEPESGSDPAADPVYDDIFLRGAAEGIGFYAATGDDGDYKAKTGVRETGMPASLPWVTAVGGTSLATDKNGDYRFETGWGTDTAKLAKDGKSWVKLPGTFTGGAGGGTSGRVDEPFYQYGVVPSKLARATAKGSGLLRHRVVPDVAAVADSATGFLVGQTQTWPDHTVRYGEYRIGGTSLATPVIAAIQALAQQAQGGLPLGFANPALYARYGTPAFHDVTDTPLGAGTLLAMVRKDFHNSADATDGIDTTLRTMGHDSSLSAVTGFDDVTGVGTPTAQYLASYYLPGFPGFGSPHGVTGAPQR</sequence>
<dbReference type="PANTHER" id="PTHR14218:SF15">
    <property type="entry name" value="TRIPEPTIDYL-PEPTIDASE 1"/>
    <property type="match status" value="1"/>
</dbReference>
<dbReference type="PANTHER" id="PTHR14218">
    <property type="entry name" value="PROTEASE S8 TRIPEPTIDYL PEPTIDASE I CLN2"/>
    <property type="match status" value="1"/>
</dbReference>
<keyword evidence="12" id="KW-1185">Reference proteome</keyword>
<keyword evidence="5" id="KW-0720">Serine protease</keyword>
<dbReference type="SUPFAM" id="SSF52743">
    <property type="entry name" value="Subtilisin-like"/>
    <property type="match status" value="1"/>
</dbReference>
<feature type="chain" id="PRO_5047027497" evidence="9">
    <location>
        <begin position="42"/>
        <end position="708"/>
    </location>
</feature>
<dbReference type="SMART" id="SM00944">
    <property type="entry name" value="Pro-kuma_activ"/>
    <property type="match status" value="1"/>
</dbReference>
<dbReference type="InterPro" id="IPR015366">
    <property type="entry name" value="S53_propep"/>
</dbReference>
<dbReference type="Pfam" id="PF09286">
    <property type="entry name" value="Pro-kuma_activ"/>
    <property type="match status" value="1"/>
</dbReference>
<comment type="cofactor">
    <cofactor evidence="1">
        <name>Ca(2+)</name>
        <dbReference type="ChEBI" id="CHEBI:29108"/>
    </cofactor>
</comment>
<keyword evidence="6" id="KW-0106">Calcium</keyword>
<feature type="region of interest" description="Disordered" evidence="8">
    <location>
        <begin position="201"/>
        <end position="225"/>
    </location>
</feature>
<protein>
    <submittedName>
        <fullName evidence="11">Protease pro-enzyme activation domain-containing protein</fullName>
    </submittedName>
</protein>
<dbReference type="InterPro" id="IPR000209">
    <property type="entry name" value="Peptidase_S8/S53_dom"/>
</dbReference>
<dbReference type="GO" id="GO:0008233">
    <property type="term" value="F:peptidase activity"/>
    <property type="evidence" value="ECO:0007669"/>
    <property type="project" value="UniProtKB-KW"/>
</dbReference>
<keyword evidence="9" id="KW-0732">Signal</keyword>
<dbReference type="InterPro" id="IPR050819">
    <property type="entry name" value="Tripeptidyl-peptidase_I"/>
</dbReference>
<evidence type="ECO:0000259" key="10">
    <source>
        <dbReference type="PROSITE" id="PS51695"/>
    </source>
</evidence>
<dbReference type="Proteomes" id="UP001592528">
    <property type="component" value="Unassembled WGS sequence"/>
</dbReference>
<proteinExistence type="predicted"/>
<evidence type="ECO:0000256" key="6">
    <source>
        <dbReference type="ARBA" id="ARBA00022837"/>
    </source>
</evidence>
<dbReference type="InterPro" id="IPR030400">
    <property type="entry name" value="Sedolisin_dom"/>
</dbReference>
<keyword evidence="7" id="KW-0865">Zymogen</keyword>
<dbReference type="Pfam" id="PF00082">
    <property type="entry name" value="Peptidase_S8"/>
    <property type="match status" value="1"/>
</dbReference>
<evidence type="ECO:0000313" key="12">
    <source>
        <dbReference type="Proteomes" id="UP001592528"/>
    </source>
</evidence>
<dbReference type="GO" id="GO:0006508">
    <property type="term" value="P:proteolysis"/>
    <property type="evidence" value="ECO:0007669"/>
    <property type="project" value="UniProtKB-KW"/>
</dbReference>
<name>A0ABV6UF30_9ACTN</name>
<dbReference type="PROSITE" id="PS00138">
    <property type="entry name" value="SUBTILASE_SER"/>
    <property type="match status" value="1"/>
</dbReference>
<evidence type="ECO:0000256" key="1">
    <source>
        <dbReference type="ARBA" id="ARBA00001913"/>
    </source>
</evidence>
<dbReference type="PROSITE" id="PS51695">
    <property type="entry name" value="SEDOLISIN"/>
    <property type="match status" value="1"/>
</dbReference>
<evidence type="ECO:0000256" key="7">
    <source>
        <dbReference type="ARBA" id="ARBA00023145"/>
    </source>
</evidence>
<evidence type="ECO:0000256" key="2">
    <source>
        <dbReference type="ARBA" id="ARBA00022670"/>
    </source>
</evidence>